<name>A0A4U7JIY0_9FIRM</name>
<dbReference type="AlphaFoldDB" id="A0A4U7JIY0"/>
<accession>A0A4U7JIY0</accession>
<proteinExistence type="predicted"/>
<dbReference type="CDD" id="cd00093">
    <property type="entry name" value="HTH_XRE"/>
    <property type="match status" value="1"/>
</dbReference>
<dbReference type="Proteomes" id="UP000306409">
    <property type="component" value="Chromosome"/>
</dbReference>
<keyword evidence="3" id="KW-1185">Reference proteome</keyword>
<dbReference type="SUPFAM" id="SSF47413">
    <property type="entry name" value="lambda repressor-like DNA-binding domains"/>
    <property type="match status" value="1"/>
</dbReference>
<dbReference type="InterPro" id="IPR001387">
    <property type="entry name" value="Cro/C1-type_HTH"/>
</dbReference>
<dbReference type="PANTHER" id="PTHR46558:SF11">
    <property type="entry name" value="HTH-TYPE TRANSCRIPTIONAL REGULATOR XRE"/>
    <property type="match status" value="1"/>
</dbReference>
<protein>
    <submittedName>
        <fullName evidence="2">Helix-turn-helix domain-containing protein</fullName>
    </submittedName>
</protein>
<dbReference type="GO" id="GO:0003677">
    <property type="term" value="F:DNA binding"/>
    <property type="evidence" value="ECO:0007669"/>
    <property type="project" value="UniProtKB-KW"/>
</dbReference>
<dbReference type="RefSeq" id="WP_137697234.1">
    <property type="nucleotide sequence ID" value="NZ_CP061336.1"/>
</dbReference>
<evidence type="ECO:0000256" key="1">
    <source>
        <dbReference type="ARBA" id="ARBA00023125"/>
    </source>
</evidence>
<dbReference type="Pfam" id="PF01381">
    <property type="entry name" value="HTH_3"/>
    <property type="match status" value="1"/>
</dbReference>
<dbReference type="EMBL" id="CP061336">
    <property type="protein sequence ID" value="QNU67171.1"/>
    <property type="molecule type" value="Genomic_DNA"/>
</dbReference>
<evidence type="ECO:0000313" key="3">
    <source>
        <dbReference type="Proteomes" id="UP000306409"/>
    </source>
</evidence>
<sequence>MTLISDRIRELRENKKISSKDLCSILNFNPSTYSKLENNKKSIDVEELKKISEFYNVSADYILGIDKPKNDIIAYMKKDKELDDNDIKEVQMILSMMDEAIAFNEIRSRI</sequence>
<gene>
    <name evidence="2" type="ORF">EHE19_001035</name>
</gene>
<organism evidence="2 3">
    <name type="scientific">Ruminiclostridium herbifermentans</name>
    <dbReference type="NCBI Taxonomy" id="2488810"/>
    <lineage>
        <taxon>Bacteria</taxon>
        <taxon>Bacillati</taxon>
        <taxon>Bacillota</taxon>
        <taxon>Clostridia</taxon>
        <taxon>Eubacteriales</taxon>
        <taxon>Oscillospiraceae</taxon>
        <taxon>Ruminiclostridium</taxon>
    </lineage>
</organism>
<dbReference type="OrthoDB" id="1973831at2"/>
<dbReference type="PANTHER" id="PTHR46558">
    <property type="entry name" value="TRACRIPTIONAL REGULATORY PROTEIN-RELATED-RELATED"/>
    <property type="match status" value="1"/>
</dbReference>
<dbReference type="Gene3D" id="1.10.260.40">
    <property type="entry name" value="lambda repressor-like DNA-binding domains"/>
    <property type="match status" value="1"/>
</dbReference>
<reference evidence="2 3" key="1">
    <citation type="submission" date="2020-09" db="EMBL/GenBank/DDBJ databases">
        <title>Characterization and genome sequencing of Ruminiclostridium sp. nov. MA18.</title>
        <authorList>
            <person name="Rettenmaier R."/>
            <person name="Kowollik M.-L."/>
            <person name="Liebl W."/>
            <person name="Zverlov V."/>
        </authorList>
    </citation>
    <scope>NUCLEOTIDE SEQUENCE [LARGE SCALE GENOMIC DNA]</scope>
    <source>
        <strain evidence="2 3">MA18</strain>
    </source>
</reference>
<dbReference type="PROSITE" id="PS50943">
    <property type="entry name" value="HTH_CROC1"/>
    <property type="match status" value="1"/>
</dbReference>
<dbReference type="InterPro" id="IPR010982">
    <property type="entry name" value="Lambda_DNA-bd_dom_sf"/>
</dbReference>
<dbReference type="KEGG" id="rher:EHE19_001035"/>
<evidence type="ECO:0000313" key="2">
    <source>
        <dbReference type="EMBL" id="QNU67171.1"/>
    </source>
</evidence>
<keyword evidence="1" id="KW-0238">DNA-binding</keyword>
<dbReference type="SMART" id="SM00530">
    <property type="entry name" value="HTH_XRE"/>
    <property type="match status" value="1"/>
</dbReference>